<proteinExistence type="predicted"/>
<dbReference type="GO" id="GO:0004519">
    <property type="term" value="F:endonuclease activity"/>
    <property type="evidence" value="ECO:0007669"/>
    <property type="project" value="InterPro"/>
</dbReference>
<evidence type="ECO:0000313" key="2">
    <source>
        <dbReference type="EMBL" id="HAC6674891.1"/>
    </source>
</evidence>
<name>A0A702B283_SALET</name>
<dbReference type="SUPFAM" id="SSF48452">
    <property type="entry name" value="TPR-like"/>
    <property type="match status" value="1"/>
</dbReference>
<dbReference type="InterPro" id="IPR019734">
    <property type="entry name" value="TPR_rpt"/>
</dbReference>
<keyword evidence="1" id="KW-0802">TPR repeat</keyword>
<dbReference type="Pfam" id="PF05944">
    <property type="entry name" value="Phage_term_smal"/>
    <property type="match status" value="1"/>
</dbReference>
<protein>
    <submittedName>
        <fullName evidence="2">Uncharacterized protein</fullName>
    </submittedName>
</protein>
<organism evidence="2">
    <name type="scientific">Salmonella enterica subsp. enterica serovar Eastbourne</name>
    <dbReference type="NCBI Taxonomy" id="486993"/>
    <lineage>
        <taxon>Bacteria</taxon>
        <taxon>Pseudomonadati</taxon>
        <taxon>Pseudomonadota</taxon>
        <taxon>Gammaproteobacteria</taxon>
        <taxon>Enterobacterales</taxon>
        <taxon>Enterobacteriaceae</taxon>
        <taxon>Salmonella</taxon>
    </lineage>
</organism>
<dbReference type="Gene3D" id="1.25.40.10">
    <property type="entry name" value="Tetratricopeptide repeat domain"/>
    <property type="match status" value="1"/>
</dbReference>
<sequence length="213" mass="23794">MTPFARRRQQIMATLRSTKNDVRADDGYALMQMQLHQDMERLHGILSNEQKAAVKRQILPHYDEWVNGVLEGDSGLQDDVLMRVMIWRIDAGLYDEALDIAAYALRHNLNTPDGFGRSTAALVADEISQQALIRLKNGEDVPAALLSRVREMTDGADLFDAVRARLYKALGYALRNEGQLQEARDVLNRALALHDGVGVKADLKALDKQLAAD</sequence>
<evidence type="ECO:0000256" key="1">
    <source>
        <dbReference type="PROSITE-ProRule" id="PRU00339"/>
    </source>
</evidence>
<accession>A0A702B283</accession>
<comment type="caution">
    <text evidence="2">The sequence shown here is derived from an EMBL/GenBank/DDBJ whole genome shotgun (WGS) entry which is preliminary data.</text>
</comment>
<reference evidence="2" key="2">
    <citation type="submission" date="2018-07" db="EMBL/GenBank/DDBJ databases">
        <authorList>
            <consortium name="NCBI Pathogen Detection Project"/>
        </authorList>
    </citation>
    <scope>NUCLEOTIDE SEQUENCE</scope>
    <source>
        <strain evidence="2">M138</strain>
    </source>
</reference>
<dbReference type="InterPro" id="IPR010270">
    <property type="entry name" value="Phage_P2_GpM"/>
</dbReference>
<dbReference type="AlphaFoldDB" id="A0A702B283"/>
<reference evidence="2" key="1">
    <citation type="journal article" date="2018" name="Genome Biol.">
        <title>SKESA: strategic k-mer extension for scrupulous assemblies.</title>
        <authorList>
            <person name="Souvorov A."/>
            <person name="Agarwala R."/>
            <person name="Lipman D.J."/>
        </authorList>
    </citation>
    <scope>NUCLEOTIDE SEQUENCE</scope>
    <source>
        <strain evidence="2">M138</strain>
    </source>
</reference>
<dbReference type="InterPro" id="IPR011990">
    <property type="entry name" value="TPR-like_helical_dom_sf"/>
</dbReference>
<feature type="repeat" description="TPR" evidence="1">
    <location>
        <begin position="164"/>
        <end position="197"/>
    </location>
</feature>
<dbReference type="PROSITE" id="PS50005">
    <property type="entry name" value="TPR"/>
    <property type="match status" value="1"/>
</dbReference>
<dbReference type="GO" id="GO:0003677">
    <property type="term" value="F:DNA binding"/>
    <property type="evidence" value="ECO:0007669"/>
    <property type="project" value="InterPro"/>
</dbReference>
<gene>
    <name evidence="2" type="ORF">G0D12_03805</name>
</gene>
<dbReference type="EMBL" id="DAAMHJ010000003">
    <property type="protein sequence ID" value="HAC6674891.1"/>
    <property type="molecule type" value="Genomic_DNA"/>
</dbReference>